<name>A0A9N9XTN9_PHYSR</name>
<dbReference type="Proteomes" id="UP001153712">
    <property type="component" value="Chromosome 8"/>
</dbReference>
<protein>
    <submittedName>
        <fullName evidence="1">Uncharacterized protein</fullName>
    </submittedName>
</protein>
<keyword evidence="2" id="KW-1185">Reference proteome</keyword>
<dbReference type="AlphaFoldDB" id="A0A9N9XTN9"/>
<dbReference type="EMBL" id="OU900101">
    <property type="protein sequence ID" value="CAG9864753.1"/>
    <property type="molecule type" value="Genomic_DNA"/>
</dbReference>
<gene>
    <name evidence="1" type="ORF">PHYEVI_LOCUS11003</name>
</gene>
<sequence>MASYISKRFSLPAFTSDKHPIKFVKNAATPNKRRSHGEVFRKVLAVESPSNSTERTTRDRPSTILSRSIDRLEERSVKALKKLRSKFTKKFFGKRRDAGQPEGNRQTTVANDEFIFDFEQPCSSSAAAEELFGSMSTIGDSFFGSVSAIDDESTLSTMSWEDGCVLDEEAAFEEENELCKAAIRRAVRETAASVQATIAGGLDSVRGDVNVKYSKAVQQKRNDFVRLLEETHNSVLAALGKMEDEIEDAIRRNEECAKKITGYFSATLDDNRVFLKRMEKLYEKTIKVAEDKIQKQREIIRSYEAMKNQGDRDDVLDH</sequence>
<evidence type="ECO:0000313" key="1">
    <source>
        <dbReference type="EMBL" id="CAG9864753.1"/>
    </source>
</evidence>
<proteinExistence type="predicted"/>
<accession>A0A9N9XTN9</accession>
<organism evidence="1 2">
    <name type="scientific">Phyllotreta striolata</name>
    <name type="common">Striped flea beetle</name>
    <name type="synonym">Crioceris striolata</name>
    <dbReference type="NCBI Taxonomy" id="444603"/>
    <lineage>
        <taxon>Eukaryota</taxon>
        <taxon>Metazoa</taxon>
        <taxon>Ecdysozoa</taxon>
        <taxon>Arthropoda</taxon>
        <taxon>Hexapoda</taxon>
        <taxon>Insecta</taxon>
        <taxon>Pterygota</taxon>
        <taxon>Neoptera</taxon>
        <taxon>Endopterygota</taxon>
        <taxon>Coleoptera</taxon>
        <taxon>Polyphaga</taxon>
        <taxon>Cucujiformia</taxon>
        <taxon>Chrysomeloidea</taxon>
        <taxon>Chrysomelidae</taxon>
        <taxon>Galerucinae</taxon>
        <taxon>Alticini</taxon>
        <taxon>Phyllotreta</taxon>
    </lineage>
</organism>
<evidence type="ECO:0000313" key="2">
    <source>
        <dbReference type="Proteomes" id="UP001153712"/>
    </source>
</evidence>
<reference evidence="1" key="1">
    <citation type="submission" date="2022-01" db="EMBL/GenBank/DDBJ databases">
        <authorList>
            <person name="King R."/>
        </authorList>
    </citation>
    <scope>NUCLEOTIDE SEQUENCE</scope>
</reference>
<dbReference type="OrthoDB" id="10652597at2759"/>